<dbReference type="GO" id="GO:0035869">
    <property type="term" value="C:ciliary transition zone"/>
    <property type="evidence" value="ECO:0007669"/>
    <property type="project" value="TreeGrafter"/>
</dbReference>
<dbReference type="PANTHER" id="PTHR20837:SF0">
    <property type="entry name" value="COILED-COIL AND C2 DOMAIN-CONTAINING PROTEIN 2A"/>
    <property type="match status" value="1"/>
</dbReference>
<dbReference type="Proteomes" id="UP001054902">
    <property type="component" value="Unassembled WGS sequence"/>
</dbReference>
<sequence>MKLTSLRIPKNVCTGNSLLVCQKGDEREVCSNILVQQQASSISDYLPFLQNLIFKKETFVPEDGRVKESRSIDCPRLERQLEREIDCNLVYNPFLSFEEKCNNRLSVDTNTLKVENLPQGKDNIHCLVIKIGYIDIVNHPLFLEEERLTSKISELIQSLRTLEMKNETEYLIEKSLAISSRLEELLRGKRIFRQNTVDSSSQSSIKYLYKDLVSNISKVISIENTFHNAFCSILKTWKKVIDIRSRQGFDATFFSLQKVESEPLDVCNDLGEKSSCLLESLMTIVNLFRQNDDELSKCTINKLESLEHELALIDSNKSSRCTLCFVQDQVLSQVSIENKEEDRRRKDIAKESYIVKLLVDGKVMSTSSRSSICMPQWKLQFHHHVSCYLNKFSQVSVEIHRIKSLVGDRVIAEIPLIIPCQSVHPDALGLSSPMTESYSFKSSNIKENLCGMINIETSWSSSSIIDATREPILPSTDSQTKRIGTQLLYRPASGTSNENVSSSIIVSSMSMDFGIAGSSYRNHDRFVEGIRHNLIRQKERMAVKTAKIPLVESDIPDSTVKSVLADRKSKYRFDDDLVEKACKERPLSSTLQVAEYVMLLRRVQHLQTKMTTKRDMKFDSFVFDQSRIDAEKQKNQDFVYHLTKMIPQKKRLLLSSSNYDSCTSRKMASIDKKFFTLTVVEASNLPRKNDESLDSFDLVSPPAIRRLKSGLEFAPAVKNTFHRPNSGMKEEVSKGIIIQVKFDGKYYTTKSAHGINPLWQEAIVIPYPDTYEGLPITSELTNKLSLDISLFDLVEVDVGVTNGGYLDDECTTFTEKRFLANTSIPLLHSKRLQQSFYLQIPDVLFGYSRDYGGGIVQRGDEEMQLNQSQNEKKKMAKVSFHINTGPSCHQINEMEKINASIPLTKEGEKVRKWQSSFQSRFENRMHKIFYYNSHGEIVLVKKLLQIQEPPPECKGSRHQCAYFVSLLPSIDTWNSFANEEDVDLCLSSQQCLDVGAANSITRAVILANYFMCISRETNEEYNVYLVFGRSLTEGNTVFVMTKSTQSEPQLWSPSTGRCFSPNTKMAFQTHVVVSTSNIFGNVQATTNLSRVDFNFQNIKKWLPLDRLSSPEENTPGPLQETYLQYREPDEVVAMAIETEITDAIKTSIRNLRRMTSIFNYNIPKRLGTELEELEYIHRHGLPIPSTSDYHRIIESLCNGKSIYGFSLHFSYTSVEKIVSEIEATYIYETLHPSVEFSLVVRVFPYANNLYSVRVLLLRLT</sequence>
<evidence type="ECO:0000259" key="1">
    <source>
        <dbReference type="Pfam" id="PF15625"/>
    </source>
</evidence>
<feature type="domain" description="CC2D2A N-terminal C2" evidence="1">
    <location>
        <begin position="332"/>
        <end position="444"/>
    </location>
</feature>
<evidence type="ECO:0000313" key="4">
    <source>
        <dbReference type="EMBL" id="GFH51155.1"/>
    </source>
</evidence>
<protein>
    <recommendedName>
        <fullName evidence="6">C2 domain-containing protein</fullName>
    </recommendedName>
</protein>
<dbReference type="InterPro" id="IPR052434">
    <property type="entry name" value="Tectonic-like_complex_comp"/>
</dbReference>
<name>A0AAD3H5H9_9STRA</name>
<dbReference type="EMBL" id="BLLK01000045">
    <property type="protein sequence ID" value="GFH51155.1"/>
    <property type="molecule type" value="Genomic_DNA"/>
</dbReference>
<evidence type="ECO:0008006" key="6">
    <source>
        <dbReference type="Google" id="ProtNLM"/>
    </source>
</evidence>
<accession>A0AAD3H5H9</accession>
<organism evidence="4 5">
    <name type="scientific">Chaetoceros tenuissimus</name>
    <dbReference type="NCBI Taxonomy" id="426638"/>
    <lineage>
        <taxon>Eukaryota</taxon>
        <taxon>Sar</taxon>
        <taxon>Stramenopiles</taxon>
        <taxon>Ochrophyta</taxon>
        <taxon>Bacillariophyta</taxon>
        <taxon>Coscinodiscophyceae</taxon>
        <taxon>Chaetocerotophycidae</taxon>
        <taxon>Chaetocerotales</taxon>
        <taxon>Chaetocerotaceae</taxon>
        <taxon>Chaetoceros</taxon>
    </lineage>
</organism>
<evidence type="ECO:0000259" key="2">
    <source>
        <dbReference type="Pfam" id="PF24652"/>
    </source>
</evidence>
<dbReference type="Pfam" id="PF24652">
    <property type="entry name" value="CEP76_C"/>
    <property type="match status" value="1"/>
</dbReference>
<proteinExistence type="predicted"/>
<feature type="domain" description="CEP76/DRC7 peptidase-like" evidence="3">
    <location>
        <begin position="986"/>
        <end position="1104"/>
    </location>
</feature>
<dbReference type="AlphaFoldDB" id="A0AAD3H5H9"/>
<dbReference type="InterPro" id="IPR056290">
    <property type="entry name" value="CEPT76/DRC7_peptidase-like_dom"/>
</dbReference>
<comment type="caution">
    <text evidence="4">The sequence shown here is derived from an EMBL/GenBank/DDBJ whole genome shotgun (WGS) entry which is preliminary data.</text>
</comment>
<reference evidence="4 5" key="1">
    <citation type="journal article" date="2021" name="Sci. Rep.">
        <title>The genome of the diatom Chaetoceros tenuissimus carries an ancient integrated fragment of an extant virus.</title>
        <authorList>
            <person name="Hongo Y."/>
            <person name="Kimura K."/>
            <person name="Takaki Y."/>
            <person name="Yoshida Y."/>
            <person name="Baba S."/>
            <person name="Kobayashi G."/>
            <person name="Nagasaki K."/>
            <person name="Hano T."/>
            <person name="Tomaru Y."/>
        </authorList>
    </citation>
    <scope>NUCLEOTIDE SEQUENCE [LARGE SCALE GENOMIC DNA]</scope>
    <source>
        <strain evidence="4 5">NIES-3715</strain>
    </source>
</reference>
<dbReference type="GO" id="GO:1905515">
    <property type="term" value="P:non-motile cilium assembly"/>
    <property type="evidence" value="ECO:0007669"/>
    <property type="project" value="TreeGrafter"/>
</dbReference>
<dbReference type="InterPro" id="IPR056288">
    <property type="entry name" value="CEP76_C"/>
</dbReference>
<dbReference type="Pfam" id="PF15625">
    <property type="entry name" value="CC2D2AN-C2"/>
    <property type="match status" value="1"/>
</dbReference>
<evidence type="ECO:0000313" key="5">
    <source>
        <dbReference type="Proteomes" id="UP001054902"/>
    </source>
</evidence>
<dbReference type="InterPro" id="IPR028928">
    <property type="entry name" value="CC2D2AN-C2"/>
</dbReference>
<gene>
    <name evidence="4" type="ORF">CTEN210_07631</name>
</gene>
<dbReference type="Pfam" id="PF24656">
    <property type="entry name" value="CEPT76_peptidase"/>
    <property type="match status" value="1"/>
</dbReference>
<feature type="domain" description="Centrosomal protein of 76 kDa C-terminal" evidence="2">
    <location>
        <begin position="1135"/>
        <end position="1256"/>
    </location>
</feature>
<dbReference type="PANTHER" id="PTHR20837">
    <property type="entry name" value="CENTROSOMAL PROTEIN-RELATED"/>
    <property type="match status" value="1"/>
</dbReference>
<dbReference type="GO" id="GO:1904491">
    <property type="term" value="P:protein localization to ciliary transition zone"/>
    <property type="evidence" value="ECO:0007669"/>
    <property type="project" value="TreeGrafter"/>
</dbReference>
<evidence type="ECO:0000259" key="3">
    <source>
        <dbReference type="Pfam" id="PF24656"/>
    </source>
</evidence>
<keyword evidence="5" id="KW-1185">Reference proteome</keyword>